<evidence type="ECO:0000313" key="3">
    <source>
        <dbReference type="Proteomes" id="UP001165587"/>
    </source>
</evidence>
<proteinExistence type="predicted"/>
<gene>
    <name evidence="2" type="ORF">N1028_18020</name>
</gene>
<comment type="caution">
    <text evidence="2">The sequence shown here is derived from an EMBL/GenBank/DDBJ whole genome shotgun (WGS) entry which is preliminary data.</text>
</comment>
<sequence length="72" mass="7864">MSDDTQDQPVMSGSDEATEREKTAGRDEQERADAAFYDKEDTGDADESTAEPARSAYSNPSSGDFTHQRDGE</sequence>
<protein>
    <submittedName>
        <fullName evidence="2">Uncharacterized protein</fullName>
    </submittedName>
</protein>
<reference evidence="2" key="1">
    <citation type="submission" date="2022-08" db="EMBL/GenBank/DDBJ databases">
        <authorList>
            <person name="Deng Y."/>
            <person name="Han X.-F."/>
            <person name="Zhang Y.-Q."/>
        </authorList>
    </citation>
    <scope>NUCLEOTIDE SEQUENCE</scope>
    <source>
        <strain evidence="2">CPCC 203407</strain>
    </source>
</reference>
<keyword evidence="3" id="KW-1185">Reference proteome</keyword>
<evidence type="ECO:0000313" key="2">
    <source>
        <dbReference type="EMBL" id="MCS5727796.1"/>
    </source>
</evidence>
<organism evidence="2 3">
    <name type="scientific">Herbiconiux oxytropis</name>
    <dbReference type="NCBI Taxonomy" id="2970915"/>
    <lineage>
        <taxon>Bacteria</taxon>
        <taxon>Bacillati</taxon>
        <taxon>Actinomycetota</taxon>
        <taxon>Actinomycetes</taxon>
        <taxon>Micrococcales</taxon>
        <taxon>Microbacteriaceae</taxon>
        <taxon>Herbiconiux</taxon>
    </lineage>
</organism>
<feature type="compositionally biased region" description="Polar residues" evidence="1">
    <location>
        <begin position="56"/>
        <end position="65"/>
    </location>
</feature>
<accession>A0AA41XKS3</accession>
<dbReference type="RefSeq" id="WP_259530845.1">
    <property type="nucleotide sequence ID" value="NZ_JANLCK010000014.1"/>
</dbReference>
<dbReference type="AlphaFoldDB" id="A0AA41XKS3"/>
<feature type="region of interest" description="Disordered" evidence="1">
    <location>
        <begin position="1"/>
        <end position="72"/>
    </location>
</feature>
<name>A0AA41XKS3_9MICO</name>
<dbReference type="Proteomes" id="UP001165587">
    <property type="component" value="Unassembled WGS sequence"/>
</dbReference>
<dbReference type="EMBL" id="JANLCK010000014">
    <property type="protein sequence ID" value="MCS5727796.1"/>
    <property type="molecule type" value="Genomic_DNA"/>
</dbReference>
<feature type="compositionally biased region" description="Basic and acidic residues" evidence="1">
    <location>
        <begin position="17"/>
        <end position="42"/>
    </location>
</feature>
<evidence type="ECO:0000256" key="1">
    <source>
        <dbReference type="SAM" id="MobiDB-lite"/>
    </source>
</evidence>